<comment type="caution">
    <text evidence="1">The sequence shown here is derived from an EMBL/GenBank/DDBJ whole genome shotgun (WGS) entry which is preliminary data.</text>
</comment>
<protein>
    <submittedName>
        <fullName evidence="1">Uncharacterized protein</fullName>
    </submittedName>
</protein>
<dbReference type="AlphaFoldDB" id="A0A7K0DIQ9"/>
<sequence length="68" mass="7682">MAPEYDTCSVVPLHLTVELAHHILHIHRSCPTEQCPRRKAALYYLMDTRRVTTRRAGLPGSARRTGLG</sequence>
<reference evidence="1 2" key="1">
    <citation type="submission" date="2019-10" db="EMBL/GenBank/DDBJ databases">
        <title>Nocardia macrotermitis sp. nov. and Nocardia aurantia sp. nov., isolated from the gut of fungus growing-termite Macrotermes natalensis.</title>
        <authorList>
            <person name="Benndorf R."/>
            <person name="Schwitalla J."/>
            <person name="Martin K."/>
            <person name="De Beer W."/>
            <person name="Kaster A.-K."/>
            <person name="Vollmers J."/>
            <person name="Poulsen M."/>
            <person name="Beemelmanns C."/>
        </authorList>
    </citation>
    <scope>NUCLEOTIDE SEQUENCE [LARGE SCALE GENOMIC DNA]</scope>
    <source>
        <strain evidence="1 2">RB56</strain>
    </source>
</reference>
<proteinExistence type="predicted"/>
<evidence type="ECO:0000313" key="1">
    <source>
        <dbReference type="EMBL" id="MQY24654.1"/>
    </source>
</evidence>
<dbReference type="RefSeq" id="WP_153338593.1">
    <property type="nucleotide sequence ID" value="NZ_WEGI01000001.1"/>
</dbReference>
<accession>A0A7K0DIQ9</accession>
<evidence type="ECO:0000313" key="2">
    <source>
        <dbReference type="Proteomes" id="UP000431401"/>
    </source>
</evidence>
<dbReference type="OrthoDB" id="4557459at2"/>
<gene>
    <name evidence="1" type="ORF">NRB56_02030</name>
</gene>
<dbReference type="EMBL" id="WEGI01000001">
    <property type="protein sequence ID" value="MQY24654.1"/>
    <property type="molecule type" value="Genomic_DNA"/>
</dbReference>
<keyword evidence="2" id="KW-1185">Reference proteome</keyword>
<dbReference type="Proteomes" id="UP000431401">
    <property type="component" value="Unassembled WGS sequence"/>
</dbReference>
<organism evidence="1 2">
    <name type="scientific">Nocardia aurantia</name>
    <dbReference type="NCBI Taxonomy" id="2585199"/>
    <lineage>
        <taxon>Bacteria</taxon>
        <taxon>Bacillati</taxon>
        <taxon>Actinomycetota</taxon>
        <taxon>Actinomycetes</taxon>
        <taxon>Mycobacteriales</taxon>
        <taxon>Nocardiaceae</taxon>
        <taxon>Nocardia</taxon>
    </lineage>
</organism>
<name>A0A7K0DIQ9_9NOCA</name>